<dbReference type="GO" id="GO:0009851">
    <property type="term" value="P:auxin biosynthetic process"/>
    <property type="evidence" value="ECO:0007669"/>
    <property type="project" value="UniProtKB-KW"/>
</dbReference>
<dbReference type="PANTHER" id="PTHR43539">
    <property type="entry name" value="FLAVIN-BINDING MONOOXYGENASE-LIKE PROTEIN (AFU_ORTHOLOGUE AFUA_4G09220)"/>
    <property type="match status" value="1"/>
</dbReference>
<evidence type="ECO:0000256" key="3">
    <source>
        <dbReference type="ARBA" id="ARBA00009183"/>
    </source>
</evidence>
<evidence type="ECO:0000256" key="5">
    <source>
        <dbReference type="ARBA" id="ARBA00022827"/>
    </source>
</evidence>
<dbReference type="GO" id="GO:0050660">
    <property type="term" value="F:flavin adenine dinucleotide binding"/>
    <property type="evidence" value="ECO:0007669"/>
    <property type="project" value="InterPro"/>
</dbReference>
<evidence type="ECO:0000256" key="9">
    <source>
        <dbReference type="ARBA" id="ARBA00047707"/>
    </source>
</evidence>
<sequence length="182" mass="20066">MVLLKWLPYRLVDKFLLMLANFTLGRTDQLGLRRPKMGPIELKNATGKTPVLDVGALSQIKSGKIKVTGGVTEITKNGAKFKDGQEKEFDSIILATGYKSNVSNWLMGTDFFTKDGMPKTAFPNGWRGENGLYAVGFTQRGLIGTSSDAINIAGDIADQWRIINGYKNSCDSHVLFKDSQEK</sequence>
<name>A0AAD2AGE9_9LAMI</name>
<dbReference type="EC" id="1.-.-.-" evidence="10"/>
<dbReference type="GO" id="GO:0050661">
    <property type="term" value="F:NADP binding"/>
    <property type="evidence" value="ECO:0007669"/>
    <property type="project" value="InterPro"/>
</dbReference>
<dbReference type="Proteomes" id="UP000834106">
    <property type="component" value="Chromosome 21"/>
</dbReference>
<reference evidence="11" key="1">
    <citation type="submission" date="2023-05" db="EMBL/GenBank/DDBJ databases">
        <authorList>
            <person name="Huff M."/>
        </authorList>
    </citation>
    <scope>NUCLEOTIDE SEQUENCE</scope>
</reference>
<keyword evidence="8" id="KW-0073">Auxin biosynthesis</keyword>
<keyword evidence="12" id="KW-1185">Reference proteome</keyword>
<evidence type="ECO:0000256" key="10">
    <source>
        <dbReference type="RuleBase" id="RU361177"/>
    </source>
</evidence>
<dbReference type="InterPro" id="IPR050982">
    <property type="entry name" value="Auxin_biosynth/cation_transpt"/>
</dbReference>
<comment type="pathway">
    <text evidence="2">Plant hormone metabolism; auxin biosynthesis.</text>
</comment>
<dbReference type="SUPFAM" id="SSF51905">
    <property type="entry name" value="FAD/NAD(P)-binding domain"/>
    <property type="match status" value="1"/>
</dbReference>
<keyword evidence="4 10" id="KW-0285">Flavoprotein</keyword>
<keyword evidence="6" id="KW-0521">NADP</keyword>
<evidence type="ECO:0000256" key="8">
    <source>
        <dbReference type="ARBA" id="ARBA00023070"/>
    </source>
</evidence>
<proteinExistence type="inferred from homology"/>
<dbReference type="GO" id="GO:0103075">
    <property type="term" value="F:indole-3-pyruvate monooxygenase activity"/>
    <property type="evidence" value="ECO:0007669"/>
    <property type="project" value="UniProtKB-EC"/>
</dbReference>
<evidence type="ECO:0000256" key="4">
    <source>
        <dbReference type="ARBA" id="ARBA00022630"/>
    </source>
</evidence>
<gene>
    <name evidence="11" type="ORF">FPE_LOCUS32245</name>
</gene>
<comment type="similarity">
    <text evidence="3 10">Belongs to the FMO family.</text>
</comment>
<dbReference type="GO" id="GO:0004499">
    <property type="term" value="F:N,N-dimethylaniline monooxygenase activity"/>
    <property type="evidence" value="ECO:0007669"/>
    <property type="project" value="InterPro"/>
</dbReference>
<evidence type="ECO:0000256" key="6">
    <source>
        <dbReference type="ARBA" id="ARBA00022857"/>
    </source>
</evidence>
<evidence type="ECO:0000256" key="1">
    <source>
        <dbReference type="ARBA" id="ARBA00001974"/>
    </source>
</evidence>
<evidence type="ECO:0000313" key="12">
    <source>
        <dbReference type="Proteomes" id="UP000834106"/>
    </source>
</evidence>
<dbReference type="InterPro" id="IPR036188">
    <property type="entry name" value="FAD/NAD-bd_sf"/>
</dbReference>
<organism evidence="11 12">
    <name type="scientific">Fraxinus pennsylvanica</name>
    <dbReference type="NCBI Taxonomy" id="56036"/>
    <lineage>
        <taxon>Eukaryota</taxon>
        <taxon>Viridiplantae</taxon>
        <taxon>Streptophyta</taxon>
        <taxon>Embryophyta</taxon>
        <taxon>Tracheophyta</taxon>
        <taxon>Spermatophyta</taxon>
        <taxon>Magnoliopsida</taxon>
        <taxon>eudicotyledons</taxon>
        <taxon>Gunneridae</taxon>
        <taxon>Pentapetalae</taxon>
        <taxon>asterids</taxon>
        <taxon>lamiids</taxon>
        <taxon>Lamiales</taxon>
        <taxon>Oleaceae</taxon>
        <taxon>Oleeae</taxon>
        <taxon>Fraxinus</taxon>
    </lineage>
</organism>
<protein>
    <recommendedName>
        <fullName evidence="10">Flavin-containing monooxygenase</fullName>
        <ecNumber evidence="10">1.-.-.-</ecNumber>
    </recommendedName>
</protein>
<keyword evidence="7 10" id="KW-0560">Oxidoreductase</keyword>
<accession>A0AAD2AGE9</accession>
<evidence type="ECO:0000256" key="7">
    <source>
        <dbReference type="ARBA" id="ARBA00023002"/>
    </source>
</evidence>
<comment type="catalytic activity">
    <reaction evidence="9">
        <text>indole-3-pyruvate + NADPH + O2 + H(+) = (indol-3-yl)acetate + CO2 + NADP(+) + H2O</text>
        <dbReference type="Rhea" id="RHEA:34331"/>
        <dbReference type="ChEBI" id="CHEBI:15377"/>
        <dbReference type="ChEBI" id="CHEBI:15378"/>
        <dbReference type="ChEBI" id="CHEBI:15379"/>
        <dbReference type="ChEBI" id="CHEBI:16526"/>
        <dbReference type="ChEBI" id="CHEBI:17640"/>
        <dbReference type="ChEBI" id="CHEBI:30854"/>
        <dbReference type="ChEBI" id="CHEBI:57783"/>
        <dbReference type="ChEBI" id="CHEBI:58349"/>
        <dbReference type="EC" id="1.14.13.168"/>
    </reaction>
</comment>
<keyword evidence="10" id="KW-0503">Monooxygenase</keyword>
<evidence type="ECO:0000256" key="2">
    <source>
        <dbReference type="ARBA" id="ARBA00004814"/>
    </source>
</evidence>
<dbReference type="AlphaFoldDB" id="A0AAD2AGE9"/>
<dbReference type="Gene3D" id="3.50.50.60">
    <property type="entry name" value="FAD/NAD(P)-binding domain"/>
    <property type="match status" value="1"/>
</dbReference>
<dbReference type="Pfam" id="PF00743">
    <property type="entry name" value="FMO-like"/>
    <property type="match status" value="1"/>
</dbReference>
<evidence type="ECO:0000313" key="11">
    <source>
        <dbReference type="EMBL" id="CAI9784815.1"/>
    </source>
</evidence>
<comment type="cofactor">
    <cofactor evidence="1 10">
        <name>FAD</name>
        <dbReference type="ChEBI" id="CHEBI:57692"/>
    </cofactor>
</comment>
<dbReference type="EMBL" id="OU503056">
    <property type="protein sequence ID" value="CAI9784815.1"/>
    <property type="molecule type" value="Genomic_DNA"/>
</dbReference>
<dbReference type="InterPro" id="IPR020946">
    <property type="entry name" value="Flavin_mOase-like"/>
</dbReference>
<dbReference type="PANTHER" id="PTHR43539:SF78">
    <property type="entry name" value="FLAVIN-CONTAINING MONOOXYGENASE"/>
    <property type="match status" value="1"/>
</dbReference>
<keyword evidence="5 10" id="KW-0274">FAD</keyword>